<proteinExistence type="predicted"/>
<dbReference type="PANTHER" id="PTHR35121">
    <property type="entry name" value="HOMEODOMAIN PROTEIN 8, PUTATIVE-RELATED"/>
    <property type="match status" value="1"/>
</dbReference>
<name>A0A5E4FAD5_PRUDU</name>
<dbReference type="Proteomes" id="UP000327085">
    <property type="component" value="Chromosome 7"/>
</dbReference>
<evidence type="ECO:0000256" key="1">
    <source>
        <dbReference type="SAM" id="MobiDB-lite"/>
    </source>
</evidence>
<dbReference type="PANTHER" id="PTHR35121:SF2">
    <property type="entry name" value="SWIM-TYPE DOMAIN-CONTAINING PROTEIN"/>
    <property type="match status" value="1"/>
</dbReference>
<dbReference type="InParanoid" id="A0A5E4FAD5"/>
<evidence type="ECO:0000313" key="2">
    <source>
        <dbReference type="EMBL" id="VVA25073.1"/>
    </source>
</evidence>
<organism evidence="2 3">
    <name type="scientific">Prunus dulcis</name>
    <name type="common">Almond</name>
    <name type="synonym">Amygdalus dulcis</name>
    <dbReference type="NCBI Taxonomy" id="3755"/>
    <lineage>
        <taxon>Eukaryota</taxon>
        <taxon>Viridiplantae</taxon>
        <taxon>Streptophyta</taxon>
        <taxon>Embryophyta</taxon>
        <taxon>Tracheophyta</taxon>
        <taxon>Spermatophyta</taxon>
        <taxon>Magnoliopsida</taxon>
        <taxon>eudicotyledons</taxon>
        <taxon>Gunneridae</taxon>
        <taxon>Pentapetalae</taxon>
        <taxon>rosids</taxon>
        <taxon>fabids</taxon>
        <taxon>Rosales</taxon>
        <taxon>Rosaceae</taxon>
        <taxon>Amygdaloideae</taxon>
        <taxon>Amygdaleae</taxon>
        <taxon>Prunus</taxon>
    </lineage>
</organism>
<feature type="region of interest" description="Disordered" evidence="1">
    <location>
        <begin position="78"/>
        <end position="108"/>
    </location>
</feature>
<dbReference type="EMBL" id="CABIKO010000090">
    <property type="protein sequence ID" value="VVA25073.1"/>
    <property type="molecule type" value="Genomic_DNA"/>
</dbReference>
<dbReference type="Gramene" id="VVA25073">
    <property type="protein sequence ID" value="VVA25073"/>
    <property type="gene ID" value="Prudul26B007752"/>
</dbReference>
<accession>A0A5E4FAD5</accession>
<protein>
    <submittedName>
        <fullName evidence="2">PREDICTED: POPTR_0006s20390g</fullName>
    </submittedName>
</protein>
<gene>
    <name evidence="2" type="ORF">ALMOND_2B007752</name>
</gene>
<reference evidence="3" key="1">
    <citation type="journal article" date="2020" name="Plant J.">
        <title>Transposons played a major role in the diversification between the closely related almond and peach genomes: results from the almond genome sequence.</title>
        <authorList>
            <person name="Alioto T."/>
            <person name="Alexiou K.G."/>
            <person name="Bardil A."/>
            <person name="Barteri F."/>
            <person name="Castanera R."/>
            <person name="Cruz F."/>
            <person name="Dhingra A."/>
            <person name="Duval H."/>
            <person name="Fernandez I Marti A."/>
            <person name="Frias L."/>
            <person name="Galan B."/>
            <person name="Garcia J.L."/>
            <person name="Howad W."/>
            <person name="Gomez-Garrido J."/>
            <person name="Gut M."/>
            <person name="Julca I."/>
            <person name="Morata J."/>
            <person name="Puigdomenech P."/>
            <person name="Ribeca P."/>
            <person name="Rubio Cabetas M.J."/>
            <person name="Vlasova A."/>
            <person name="Wirthensohn M."/>
            <person name="Garcia-Mas J."/>
            <person name="Gabaldon T."/>
            <person name="Casacuberta J.M."/>
            <person name="Arus P."/>
        </authorList>
    </citation>
    <scope>NUCLEOTIDE SEQUENCE [LARGE SCALE GENOMIC DNA]</scope>
    <source>
        <strain evidence="3">cv. Texas</strain>
    </source>
</reference>
<sequence>MAATGAAADGLFRCVYEGCIAGSDVGVERRPYHRNCGCALHNKSRNKQCTQGGPKCKKVSYPMRRAWSEGSLALVAASSAHSSPSSSPAQHHHVVAVGRQQQQQQHPQLGTLCDDDQEEEEDENIVFFKIFGGSSSCSSISMIQIKTEIGDLGADIPLEPVP</sequence>
<dbReference type="AlphaFoldDB" id="A0A5E4FAD5"/>
<evidence type="ECO:0000313" key="3">
    <source>
        <dbReference type="Proteomes" id="UP000327085"/>
    </source>
</evidence>